<evidence type="ECO:0000256" key="1">
    <source>
        <dbReference type="SAM" id="MobiDB-lite"/>
    </source>
</evidence>
<dbReference type="Proteomes" id="UP000796880">
    <property type="component" value="Unassembled WGS sequence"/>
</dbReference>
<reference evidence="2" key="1">
    <citation type="submission" date="2020-03" db="EMBL/GenBank/DDBJ databases">
        <title>A high-quality chromosome-level genome assembly of a woody plant with both climbing and erect habits, Rhamnella rubrinervis.</title>
        <authorList>
            <person name="Lu Z."/>
            <person name="Yang Y."/>
            <person name="Zhu X."/>
            <person name="Sun Y."/>
        </authorList>
    </citation>
    <scope>NUCLEOTIDE SEQUENCE</scope>
    <source>
        <strain evidence="2">BYM</strain>
        <tissue evidence="2">Leaf</tissue>
    </source>
</reference>
<protein>
    <submittedName>
        <fullName evidence="2">Uncharacterized protein</fullName>
    </submittedName>
</protein>
<organism evidence="2 3">
    <name type="scientific">Rhamnella rubrinervis</name>
    <dbReference type="NCBI Taxonomy" id="2594499"/>
    <lineage>
        <taxon>Eukaryota</taxon>
        <taxon>Viridiplantae</taxon>
        <taxon>Streptophyta</taxon>
        <taxon>Embryophyta</taxon>
        <taxon>Tracheophyta</taxon>
        <taxon>Spermatophyta</taxon>
        <taxon>Magnoliopsida</taxon>
        <taxon>eudicotyledons</taxon>
        <taxon>Gunneridae</taxon>
        <taxon>Pentapetalae</taxon>
        <taxon>rosids</taxon>
        <taxon>fabids</taxon>
        <taxon>Rosales</taxon>
        <taxon>Rhamnaceae</taxon>
        <taxon>rhamnoid group</taxon>
        <taxon>Rhamneae</taxon>
        <taxon>Rhamnella</taxon>
    </lineage>
</organism>
<keyword evidence="3" id="KW-1185">Reference proteome</keyword>
<evidence type="ECO:0000313" key="2">
    <source>
        <dbReference type="EMBL" id="KAF3445128.1"/>
    </source>
</evidence>
<sequence>MRESSSSGSYIGRRSDRGSIPSTSGGGYRDVGLDDDSTRRELKGRRQDVTMFLRGEALMIAIQGGGHNYMLTGKFQQMQTEHFRDMYMWHWDHIHYINAGDERKLINRPSTTLDLSKELEVIM</sequence>
<feature type="region of interest" description="Disordered" evidence="1">
    <location>
        <begin position="1"/>
        <end position="40"/>
    </location>
</feature>
<gene>
    <name evidence="2" type="ORF">FNV43_RR14821</name>
</gene>
<evidence type="ECO:0000313" key="3">
    <source>
        <dbReference type="Proteomes" id="UP000796880"/>
    </source>
</evidence>
<comment type="caution">
    <text evidence="2">The sequence shown here is derived from an EMBL/GenBank/DDBJ whole genome shotgun (WGS) entry which is preliminary data.</text>
</comment>
<dbReference type="EMBL" id="VOIH02000006">
    <property type="protein sequence ID" value="KAF3445128.1"/>
    <property type="molecule type" value="Genomic_DNA"/>
</dbReference>
<accession>A0A8K0H3T7</accession>
<name>A0A8K0H3T7_9ROSA</name>
<dbReference type="AlphaFoldDB" id="A0A8K0H3T7"/>
<feature type="compositionally biased region" description="Low complexity" evidence="1">
    <location>
        <begin position="1"/>
        <end position="12"/>
    </location>
</feature>
<proteinExistence type="predicted"/>